<dbReference type="NCBIfam" id="TIGR00707">
    <property type="entry name" value="argD"/>
    <property type="match status" value="1"/>
</dbReference>
<dbReference type="InterPro" id="IPR050103">
    <property type="entry name" value="Class-III_PLP-dep_AT"/>
</dbReference>
<dbReference type="GO" id="GO:0030170">
    <property type="term" value="F:pyridoxal phosphate binding"/>
    <property type="evidence" value="ECO:0007669"/>
    <property type="project" value="InterPro"/>
</dbReference>
<dbReference type="AlphaFoldDB" id="A4GJW4"/>
<dbReference type="InterPro" id="IPR015422">
    <property type="entry name" value="PyrdxlP-dep_Trfase_small"/>
</dbReference>
<dbReference type="InterPro" id="IPR049704">
    <property type="entry name" value="Aminotrans_3_PPA_site"/>
</dbReference>
<comment type="similarity">
    <text evidence="5">Belongs to the class-III pyridoxal-phosphate-dependent aminotransferase family.</text>
</comment>
<dbReference type="Pfam" id="PF00202">
    <property type="entry name" value="Aminotran_3"/>
    <property type="match status" value="1"/>
</dbReference>
<dbReference type="GO" id="GO:0008483">
    <property type="term" value="F:transaminase activity"/>
    <property type="evidence" value="ECO:0007669"/>
    <property type="project" value="UniProtKB-KW"/>
</dbReference>
<keyword evidence="3 6" id="KW-0808">Transferase</keyword>
<dbReference type="GO" id="GO:0006526">
    <property type="term" value="P:L-arginine biosynthetic process"/>
    <property type="evidence" value="ECO:0007669"/>
    <property type="project" value="UniProtKB-ARBA"/>
</dbReference>
<accession>A4GJW4</accession>
<dbReference type="InterPro" id="IPR015424">
    <property type="entry name" value="PyrdxlP-dep_Trfase"/>
</dbReference>
<evidence type="ECO:0000313" key="6">
    <source>
        <dbReference type="EMBL" id="ABL97409.1"/>
    </source>
</evidence>
<dbReference type="InterPro" id="IPR005814">
    <property type="entry name" value="Aminotrans_3"/>
</dbReference>
<dbReference type="Gene3D" id="3.40.640.10">
    <property type="entry name" value="Type I PLP-dependent aspartate aminotransferase-like (Major domain)"/>
    <property type="match status" value="1"/>
</dbReference>
<dbReference type="PIRSF" id="PIRSF000521">
    <property type="entry name" value="Transaminase_4ab_Lys_Orn"/>
    <property type="match status" value="1"/>
</dbReference>
<comment type="cofactor">
    <cofactor evidence="1">
        <name>pyridoxal 5'-phosphate</name>
        <dbReference type="ChEBI" id="CHEBI:597326"/>
    </cofactor>
</comment>
<dbReference type="CDD" id="cd00610">
    <property type="entry name" value="OAT_like"/>
    <property type="match status" value="1"/>
</dbReference>
<dbReference type="PANTHER" id="PTHR11986">
    <property type="entry name" value="AMINOTRANSFERASE CLASS III"/>
    <property type="match status" value="1"/>
</dbReference>
<evidence type="ECO:0000256" key="5">
    <source>
        <dbReference type="RuleBase" id="RU003560"/>
    </source>
</evidence>
<protein>
    <submittedName>
        <fullName evidence="6">Putative acetylornithine/succinylornithine aminotransferase</fullName>
    </submittedName>
</protein>
<keyword evidence="2 6" id="KW-0032">Aminotransferase</keyword>
<name>A4GJW4_9BACT</name>
<dbReference type="EMBL" id="EF107104">
    <property type="protein sequence ID" value="ABL97409.1"/>
    <property type="molecule type" value="Genomic_DNA"/>
</dbReference>
<dbReference type="PROSITE" id="PS00600">
    <property type="entry name" value="AA_TRANSFER_CLASS_3"/>
    <property type="match status" value="1"/>
</dbReference>
<dbReference type="NCBIfam" id="NF002325">
    <property type="entry name" value="PRK01278.1"/>
    <property type="match status" value="1"/>
</dbReference>
<dbReference type="PANTHER" id="PTHR11986:SF113">
    <property type="entry name" value="SUCCINYLORNITHINE TRANSAMINASE"/>
    <property type="match status" value="1"/>
</dbReference>
<reference evidence="6" key="1">
    <citation type="journal article" date="2007" name="Environ. Microbiol.">
        <title>Proteorhodopsin photosystem gene clusters exhibit co-evolutionary trends and shared ancestry among diverse marine microbial phyla.</title>
        <authorList>
            <person name="McCarren J."/>
            <person name="Delong E.F."/>
        </authorList>
    </citation>
    <scope>NUCLEOTIDE SEQUENCE</scope>
</reference>
<sequence length="399" mass="44207">MEKIINEYANYMVPFYAPANFVVKKASGSLVWDLKNKKYIDFTAGIAVTNLGHSNKELTSILKKQSGELWHLSNLYINEPSVTLAKKLCQNSFADKVFFCNSGAESIEAAVKIARKFCNSKINKNKNEIVSFSTSFHGRTMLGIALAKAKHLIDGFAPLPKGIKNHPYNDIDNLENIFSDKTAAVILELVQWQSGITKANKKFITKIKQLAKKHNTLIIIDEVQSGIGRTGTFFAYEQFNIKPDILCFAKGISNGFPLGGVLTTNEISKYMTVGSHGTTFGGGPVACSIGSKVVDITSKKSFLNQVRNKEARFLKLLETINAKYNCFKKITSAGLWIGVELNKQSNIEVDDLINQSHKKGLMILKANPTTVRFSPSLIIENELIDDGLKIFEEAIIDLL</sequence>
<dbReference type="Gene3D" id="3.90.1150.10">
    <property type="entry name" value="Aspartate Aminotransferase, domain 1"/>
    <property type="match status" value="1"/>
</dbReference>
<dbReference type="SUPFAM" id="SSF53383">
    <property type="entry name" value="PLP-dependent transferases"/>
    <property type="match status" value="1"/>
</dbReference>
<evidence type="ECO:0000256" key="4">
    <source>
        <dbReference type="ARBA" id="ARBA00022898"/>
    </source>
</evidence>
<dbReference type="FunFam" id="3.40.640.10:FF:000004">
    <property type="entry name" value="Acetylornithine aminotransferase"/>
    <property type="match status" value="1"/>
</dbReference>
<organism evidence="6">
    <name type="scientific">uncultured marine bacterium EB80_02D08</name>
    <dbReference type="NCBI Taxonomy" id="415441"/>
    <lineage>
        <taxon>Bacteria</taxon>
        <taxon>environmental samples</taxon>
    </lineage>
</organism>
<evidence type="ECO:0000256" key="3">
    <source>
        <dbReference type="ARBA" id="ARBA00022679"/>
    </source>
</evidence>
<proteinExistence type="inferred from homology"/>
<gene>
    <name evidence="6" type="ORF">MBMO_EB80-02D08.0041</name>
</gene>
<evidence type="ECO:0000256" key="1">
    <source>
        <dbReference type="ARBA" id="ARBA00001933"/>
    </source>
</evidence>
<dbReference type="InterPro" id="IPR004636">
    <property type="entry name" value="AcOrn/SuccOrn_fam"/>
</dbReference>
<dbReference type="InterPro" id="IPR015421">
    <property type="entry name" value="PyrdxlP-dep_Trfase_major"/>
</dbReference>
<keyword evidence="4 5" id="KW-0663">Pyridoxal phosphate</keyword>
<evidence type="ECO:0000256" key="2">
    <source>
        <dbReference type="ARBA" id="ARBA00022576"/>
    </source>
</evidence>
<dbReference type="GO" id="GO:0042802">
    <property type="term" value="F:identical protein binding"/>
    <property type="evidence" value="ECO:0007669"/>
    <property type="project" value="TreeGrafter"/>
</dbReference>